<reference evidence="3" key="2">
    <citation type="submission" date="2008-08" db="EMBL/GenBank/DDBJ databases">
        <authorList>
            <consortium name="Diatom Consortium"/>
            <person name="Grigoriev I."/>
            <person name="Grimwood J."/>
            <person name="Kuo A."/>
            <person name="Otillar R.P."/>
            <person name="Salamov A."/>
            <person name="Detter J.C."/>
            <person name="Lindquist E."/>
            <person name="Shapiro H."/>
            <person name="Lucas S."/>
            <person name="Glavina del Rio T."/>
            <person name="Pitluck S."/>
            <person name="Rokhsar D."/>
            <person name="Bowler C."/>
        </authorList>
    </citation>
    <scope>GENOME REANNOTATION</scope>
    <source>
        <strain evidence="3">CCAP 1055/1</strain>
    </source>
</reference>
<protein>
    <submittedName>
        <fullName evidence="2">Uncharacterized protein</fullName>
    </submittedName>
</protein>
<evidence type="ECO:0000256" key="1">
    <source>
        <dbReference type="SAM" id="SignalP"/>
    </source>
</evidence>
<sequence length="352" mass="38278">MSFSFLPIALFLAFIGGYAEELSRAQRVSFGEQKTRNAQVVVANYSEAEMLGFKIQHQVHSQADLFVQQLEGKLQLVKNEMISLENRDLANLDIFTSYASVVADGTEKNAASSLFVSRQDPAITIALDSEGNLREAVRLNPEIGEAISISRIDSRKADRFVTITAEDFDQDKLASFEVEDRVAPLARQLRSSHKSGTSRERSLQAIGACSEYGFDVIEVAVVVDSLLCAAVGGTEGAASTAAQSVIAGASQFYEVDGLCKKLRISYLEIHCNAGTNPIAPLLQQAGNSDICNTDANGLLQNFICYTVDQGIAADLNLLFHGKFFTILESIRSTLQPIPCPGPNWSLTRWAIS</sequence>
<dbReference type="PaxDb" id="2850-Phatr35537"/>
<dbReference type="InParanoid" id="B7FZP6"/>
<dbReference type="AlphaFoldDB" id="B7FZP6"/>
<name>B7FZP6_PHATC</name>
<evidence type="ECO:0000313" key="3">
    <source>
        <dbReference type="Proteomes" id="UP000000759"/>
    </source>
</evidence>
<feature type="signal peptide" evidence="1">
    <location>
        <begin position="1"/>
        <end position="19"/>
    </location>
</feature>
<keyword evidence="3" id="KW-1185">Reference proteome</keyword>
<dbReference type="RefSeq" id="XP_002179983.1">
    <property type="nucleotide sequence ID" value="XM_002179947.1"/>
</dbReference>
<dbReference type="KEGG" id="pti:PHATRDRAFT_35537"/>
<dbReference type="GeneID" id="7200779"/>
<evidence type="ECO:0000313" key="2">
    <source>
        <dbReference type="EMBL" id="EEC48174.1"/>
    </source>
</evidence>
<proteinExistence type="predicted"/>
<accession>B7FZP6</accession>
<feature type="chain" id="PRO_5002852856" evidence="1">
    <location>
        <begin position="20"/>
        <end position="352"/>
    </location>
</feature>
<keyword evidence="1" id="KW-0732">Signal</keyword>
<dbReference type="OrthoDB" id="56787at2759"/>
<gene>
    <name evidence="2" type="ORF">PHATRDRAFT_35537</name>
</gene>
<dbReference type="HOGENOM" id="CLU_502029_0_0_1"/>
<dbReference type="Proteomes" id="UP000000759">
    <property type="component" value="Chromosome 8"/>
</dbReference>
<organism evidence="2 3">
    <name type="scientific">Phaeodactylum tricornutum (strain CCAP 1055/1)</name>
    <dbReference type="NCBI Taxonomy" id="556484"/>
    <lineage>
        <taxon>Eukaryota</taxon>
        <taxon>Sar</taxon>
        <taxon>Stramenopiles</taxon>
        <taxon>Ochrophyta</taxon>
        <taxon>Bacillariophyta</taxon>
        <taxon>Bacillariophyceae</taxon>
        <taxon>Bacillariophycidae</taxon>
        <taxon>Naviculales</taxon>
        <taxon>Phaeodactylaceae</taxon>
        <taxon>Phaeodactylum</taxon>
    </lineage>
</organism>
<dbReference type="EMBL" id="CM000611">
    <property type="protein sequence ID" value="EEC48174.1"/>
    <property type="molecule type" value="Genomic_DNA"/>
</dbReference>
<reference evidence="2 3" key="1">
    <citation type="journal article" date="2008" name="Nature">
        <title>The Phaeodactylum genome reveals the evolutionary history of diatom genomes.</title>
        <authorList>
            <person name="Bowler C."/>
            <person name="Allen A.E."/>
            <person name="Badger J.H."/>
            <person name="Grimwood J."/>
            <person name="Jabbari K."/>
            <person name="Kuo A."/>
            <person name="Maheswari U."/>
            <person name="Martens C."/>
            <person name="Maumus F."/>
            <person name="Otillar R.P."/>
            <person name="Rayko E."/>
            <person name="Salamov A."/>
            <person name="Vandepoele K."/>
            <person name="Beszteri B."/>
            <person name="Gruber A."/>
            <person name="Heijde M."/>
            <person name="Katinka M."/>
            <person name="Mock T."/>
            <person name="Valentin K."/>
            <person name="Verret F."/>
            <person name="Berges J.A."/>
            <person name="Brownlee C."/>
            <person name="Cadoret J.P."/>
            <person name="Chiovitti A."/>
            <person name="Choi C.J."/>
            <person name="Coesel S."/>
            <person name="De Martino A."/>
            <person name="Detter J.C."/>
            <person name="Durkin C."/>
            <person name="Falciatore A."/>
            <person name="Fournet J."/>
            <person name="Haruta M."/>
            <person name="Huysman M.J."/>
            <person name="Jenkins B.D."/>
            <person name="Jiroutova K."/>
            <person name="Jorgensen R.E."/>
            <person name="Joubert Y."/>
            <person name="Kaplan A."/>
            <person name="Kroger N."/>
            <person name="Kroth P.G."/>
            <person name="La Roche J."/>
            <person name="Lindquist E."/>
            <person name="Lommer M."/>
            <person name="Martin-Jezequel V."/>
            <person name="Lopez P.J."/>
            <person name="Lucas S."/>
            <person name="Mangogna M."/>
            <person name="McGinnis K."/>
            <person name="Medlin L.K."/>
            <person name="Montsant A."/>
            <person name="Oudot-Le Secq M.P."/>
            <person name="Napoli C."/>
            <person name="Obornik M."/>
            <person name="Parker M.S."/>
            <person name="Petit J.L."/>
            <person name="Porcel B.M."/>
            <person name="Poulsen N."/>
            <person name="Robison M."/>
            <person name="Rychlewski L."/>
            <person name="Rynearson T.A."/>
            <person name="Schmutz J."/>
            <person name="Shapiro H."/>
            <person name="Siaut M."/>
            <person name="Stanley M."/>
            <person name="Sussman M.R."/>
            <person name="Taylor A.R."/>
            <person name="Vardi A."/>
            <person name="von Dassow P."/>
            <person name="Vyverman W."/>
            <person name="Willis A."/>
            <person name="Wyrwicz L.S."/>
            <person name="Rokhsar D.S."/>
            <person name="Weissenbach J."/>
            <person name="Armbrust E.V."/>
            <person name="Green B.R."/>
            <person name="Van de Peer Y."/>
            <person name="Grigoriev I.V."/>
        </authorList>
    </citation>
    <scope>NUCLEOTIDE SEQUENCE [LARGE SCALE GENOMIC DNA]</scope>
    <source>
        <strain evidence="2 3">CCAP 1055/1</strain>
    </source>
</reference>